<dbReference type="EMBL" id="MN604230">
    <property type="protein sequence ID" value="QGF21746.1"/>
    <property type="molecule type" value="Genomic_DNA"/>
</dbReference>
<evidence type="ECO:0000313" key="1">
    <source>
        <dbReference type="EMBL" id="QGF21746.1"/>
    </source>
</evidence>
<protein>
    <submittedName>
        <fullName evidence="1">Arc/Mnt/CopG DNA-binding domain-containing protein</fullName>
    </submittedName>
</protein>
<evidence type="ECO:0000313" key="2">
    <source>
        <dbReference type="Proteomes" id="UP000343370"/>
    </source>
</evidence>
<dbReference type="Proteomes" id="UP000343370">
    <property type="component" value="Segment"/>
</dbReference>
<dbReference type="GO" id="GO:0003677">
    <property type="term" value="F:DNA binding"/>
    <property type="evidence" value="ECO:0007669"/>
    <property type="project" value="UniProtKB-KW"/>
</dbReference>
<name>A0A5Q2FBD1_9CAUD</name>
<proteinExistence type="predicted"/>
<keyword evidence="2" id="KW-1185">Reference proteome</keyword>
<keyword evidence="1" id="KW-0238">DNA-binding</keyword>
<organism evidence="1 2">
    <name type="scientific">Bacillus phage vB_BcM_Sam112</name>
    <dbReference type="NCBI Taxonomy" id="2663324"/>
    <lineage>
        <taxon>Viruses</taxon>
        <taxon>Duplodnaviria</taxon>
        <taxon>Heunggongvirae</taxon>
        <taxon>Uroviricota</taxon>
        <taxon>Caudoviricetes</taxon>
        <taxon>Trautnerviridae</taxon>
        <taxon>Prospektnaukivirus</taxon>
        <taxon>Prospektnaukivirus sam112</taxon>
    </lineage>
</organism>
<accession>A0A5Q2FBD1</accession>
<gene>
    <name evidence="1" type="ORF">Sam112_gp44</name>
</gene>
<sequence>MEIKTTAKIVADVDASVKQKLKELCKGGETMKDALIRIIETAHKNK</sequence>
<reference evidence="1 2" key="1">
    <citation type="submission" date="2019-10" db="EMBL/GenBank/DDBJ databases">
        <authorList>
            <person name="Kazantseva O."/>
            <person name="Piligrimova E."/>
            <person name="Shadrin A."/>
            <person name="Zagorodny V."/>
        </authorList>
    </citation>
    <scope>NUCLEOTIDE SEQUENCE [LARGE SCALE GENOMIC DNA]</scope>
</reference>